<dbReference type="Proteomes" id="UP000245252">
    <property type="component" value="Unassembled WGS sequence"/>
</dbReference>
<dbReference type="AlphaFoldDB" id="A0A2U2DMK6"/>
<organism evidence="1 2">
    <name type="scientific">Metarhizobium album</name>
    <dbReference type="NCBI Taxonomy" id="2182425"/>
    <lineage>
        <taxon>Bacteria</taxon>
        <taxon>Pseudomonadati</taxon>
        <taxon>Pseudomonadota</taxon>
        <taxon>Alphaproteobacteria</taxon>
        <taxon>Hyphomicrobiales</taxon>
        <taxon>Rhizobiaceae</taxon>
        <taxon>Metarhizobium</taxon>
    </lineage>
</organism>
<evidence type="ECO:0008006" key="3">
    <source>
        <dbReference type="Google" id="ProtNLM"/>
    </source>
</evidence>
<comment type="caution">
    <text evidence="1">The sequence shown here is derived from an EMBL/GenBank/DDBJ whole genome shotgun (WGS) entry which is preliminary data.</text>
</comment>
<reference evidence="1 2" key="1">
    <citation type="submission" date="2018-05" db="EMBL/GenBank/DDBJ databases">
        <title>The draft genome of strain NS-104.</title>
        <authorList>
            <person name="Hang P."/>
            <person name="Jiang J."/>
        </authorList>
    </citation>
    <scope>NUCLEOTIDE SEQUENCE [LARGE SCALE GENOMIC DNA]</scope>
    <source>
        <strain evidence="1 2">NS-104</strain>
    </source>
</reference>
<protein>
    <recommendedName>
        <fullName evidence="3">PAAR motif-containing protein</fullName>
    </recommendedName>
</protein>
<dbReference type="OrthoDB" id="8420245at2"/>
<gene>
    <name evidence="1" type="ORF">DEM27_20830</name>
</gene>
<evidence type="ECO:0000313" key="1">
    <source>
        <dbReference type="EMBL" id="PWE54543.1"/>
    </source>
</evidence>
<keyword evidence="2" id="KW-1185">Reference proteome</keyword>
<proteinExistence type="predicted"/>
<evidence type="ECO:0000313" key="2">
    <source>
        <dbReference type="Proteomes" id="UP000245252"/>
    </source>
</evidence>
<name>A0A2U2DMK6_9HYPH</name>
<accession>A0A2U2DMK6</accession>
<sequence length="147" mass="15192">MVVSISGGRGMVFRICVTRGGESHAASGFESGGIMMRKLAILAAAMSMAVLTPVRAQDAPTPIPACAMSGATSVMFNGKPALRLSDVINCPPESYQIVQSVMIEGQPMVQFKPAAGEKGNCTVKPSNDITVEGKATQALGDVTCTTN</sequence>
<dbReference type="EMBL" id="QFBC01000010">
    <property type="protein sequence ID" value="PWE54543.1"/>
    <property type="molecule type" value="Genomic_DNA"/>
</dbReference>